<feature type="non-terminal residue" evidence="2">
    <location>
        <position position="1"/>
    </location>
</feature>
<name>A0A699IHM5_TANCI</name>
<feature type="region of interest" description="Disordered" evidence="1">
    <location>
        <begin position="63"/>
        <end position="103"/>
    </location>
</feature>
<evidence type="ECO:0000256" key="1">
    <source>
        <dbReference type="SAM" id="MobiDB-lite"/>
    </source>
</evidence>
<feature type="region of interest" description="Disordered" evidence="1">
    <location>
        <begin position="385"/>
        <end position="411"/>
    </location>
</feature>
<organism evidence="2">
    <name type="scientific">Tanacetum cinerariifolium</name>
    <name type="common">Dalmatian daisy</name>
    <name type="synonym">Chrysanthemum cinerariifolium</name>
    <dbReference type="NCBI Taxonomy" id="118510"/>
    <lineage>
        <taxon>Eukaryota</taxon>
        <taxon>Viridiplantae</taxon>
        <taxon>Streptophyta</taxon>
        <taxon>Embryophyta</taxon>
        <taxon>Tracheophyta</taxon>
        <taxon>Spermatophyta</taxon>
        <taxon>Magnoliopsida</taxon>
        <taxon>eudicotyledons</taxon>
        <taxon>Gunneridae</taxon>
        <taxon>Pentapetalae</taxon>
        <taxon>asterids</taxon>
        <taxon>campanulids</taxon>
        <taxon>Asterales</taxon>
        <taxon>Asteraceae</taxon>
        <taxon>Asteroideae</taxon>
        <taxon>Anthemideae</taxon>
        <taxon>Anthemidinae</taxon>
        <taxon>Tanacetum</taxon>
    </lineage>
</organism>
<feature type="compositionally biased region" description="Basic and acidic residues" evidence="1">
    <location>
        <begin position="317"/>
        <end position="326"/>
    </location>
</feature>
<feature type="region of interest" description="Disordered" evidence="1">
    <location>
        <begin position="301"/>
        <end position="326"/>
    </location>
</feature>
<proteinExistence type="predicted"/>
<evidence type="ECO:0000313" key="2">
    <source>
        <dbReference type="EMBL" id="GEZ48358.1"/>
    </source>
</evidence>
<dbReference type="EMBL" id="BKCJ010284416">
    <property type="protein sequence ID" value="GEZ48358.1"/>
    <property type="molecule type" value="Genomic_DNA"/>
</dbReference>
<feature type="compositionally biased region" description="Low complexity" evidence="1">
    <location>
        <begin position="301"/>
        <end position="316"/>
    </location>
</feature>
<protein>
    <submittedName>
        <fullName evidence="2">Uncharacterized protein</fullName>
    </submittedName>
</protein>
<reference evidence="2" key="1">
    <citation type="journal article" date="2019" name="Sci. Rep.">
        <title>Draft genome of Tanacetum cinerariifolium, the natural source of mosquito coil.</title>
        <authorList>
            <person name="Yamashiro T."/>
            <person name="Shiraishi A."/>
            <person name="Satake H."/>
            <person name="Nakayama K."/>
        </authorList>
    </citation>
    <scope>NUCLEOTIDE SEQUENCE</scope>
</reference>
<accession>A0A699IHM5</accession>
<feature type="compositionally biased region" description="Basic and acidic residues" evidence="1">
    <location>
        <begin position="76"/>
        <end position="91"/>
    </location>
</feature>
<sequence>AYTYYCQMKVNAAKHKLTTAGMVTAVGTYAKIKTVNEDVRLQALVDGKKVIVNKASIRRDLRLDDAKHKSKRKQRKENEVPHTESKTEEHIPTPTNDPLPSGEDRLQLNELMEICTKLSDRVLSLEQIKTNQAAKIEKLKKRVNKLKGKKKKRTHGLKKCIRRIVEIDADEDLSLINKTTQDQERMNYQDMFGVNNLDGDEVVVDVSVGEKEEQSEKVAKKEVSTVDPVTTAGEVVTTADVEVNTALTTTTTYDELTLAQTLIEIKTAKPKALIAATITVTPVSTRPKEKEIIIQEPFETPSLKPISSSQPSQLPQAKDKGRGIMVKNEKPLKKKDQIALDEEVARKLEAHMKAKMEEEERIEREKDEANIVVIEEWDDVQATIDADRHSKRAGDEIEKESTKRQRLEKEDDTAELKRFMEIVPEDDDEVTIEATPLSSKSPTIVDYKIYKEGKKSYFKIIRANGI</sequence>
<gene>
    <name evidence="2" type="ORF">Tci_520331</name>
</gene>
<comment type="caution">
    <text evidence="2">The sequence shown here is derived from an EMBL/GenBank/DDBJ whole genome shotgun (WGS) entry which is preliminary data.</text>
</comment>
<dbReference type="AlphaFoldDB" id="A0A699IHM5"/>